<sequence>MSVAPDAAPRAISHKRSDRMMRALTYVNEHGTARLTELVRELGVSSATMRRDLADMEEQGLVLRTHGGVRALDPTTEVPVLLRDSRFREAKLRIAQHAAGLLPPGRYSVAISGGTTAAAVARALATRPDLAIATNALTTATELAARSNLQVIMTGGFVRSSSLEAVGVLAEHTFNAINVGTAFLGTDGISVRGGATTHDETEARTNHAMVAHAERVVVVADGSKVGRVTLAKMADLEEIDVLVTDSSADPAALDAIAAAGVDVQVVPDDGPVAAVQPTERPTAQP</sequence>
<evidence type="ECO:0000313" key="5">
    <source>
        <dbReference type="Proteomes" id="UP000316659"/>
    </source>
</evidence>
<protein>
    <submittedName>
        <fullName evidence="4">DeoR family transcriptional regulator</fullName>
    </submittedName>
</protein>
<dbReference type="PANTHER" id="PTHR30363:SF44">
    <property type="entry name" value="AGA OPERON TRANSCRIPTIONAL REPRESSOR-RELATED"/>
    <property type="match status" value="1"/>
</dbReference>
<dbReference type="InterPro" id="IPR050313">
    <property type="entry name" value="Carb_Metab_HTH_regulators"/>
</dbReference>
<dbReference type="Gene3D" id="1.10.10.10">
    <property type="entry name" value="Winged helix-like DNA-binding domain superfamily/Winged helix DNA-binding domain"/>
    <property type="match status" value="1"/>
</dbReference>
<gene>
    <name evidence="4" type="ORF">CCE02nite_01940</name>
</gene>
<dbReference type="Pfam" id="PF08220">
    <property type="entry name" value="HTH_DeoR"/>
    <property type="match status" value="1"/>
</dbReference>
<evidence type="ECO:0000256" key="2">
    <source>
        <dbReference type="ARBA" id="ARBA00023163"/>
    </source>
</evidence>
<keyword evidence="2" id="KW-0804">Transcription</keyword>
<dbReference type="AlphaFoldDB" id="A0A4Y4DXC4"/>
<feature type="domain" description="HTH deoR-type" evidence="3">
    <location>
        <begin position="16"/>
        <end position="71"/>
    </location>
</feature>
<dbReference type="PANTHER" id="PTHR30363">
    <property type="entry name" value="HTH-TYPE TRANSCRIPTIONAL REGULATOR SRLR-RELATED"/>
    <property type="match status" value="1"/>
</dbReference>
<dbReference type="PRINTS" id="PR00037">
    <property type="entry name" value="HTHLACR"/>
</dbReference>
<evidence type="ECO:0000259" key="3">
    <source>
        <dbReference type="PROSITE" id="PS51000"/>
    </source>
</evidence>
<keyword evidence="1" id="KW-0805">Transcription regulation</keyword>
<dbReference type="Proteomes" id="UP000316659">
    <property type="component" value="Unassembled WGS sequence"/>
</dbReference>
<reference evidence="4 5" key="1">
    <citation type="submission" date="2019-06" db="EMBL/GenBank/DDBJ databases">
        <title>Whole genome shotgun sequence of Cellulosimicrobium cellulans NBRC 15516.</title>
        <authorList>
            <person name="Hosoyama A."/>
            <person name="Uohara A."/>
            <person name="Ohji S."/>
            <person name="Ichikawa N."/>
        </authorList>
    </citation>
    <scope>NUCLEOTIDE SEQUENCE [LARGE SCALE GENOMIC DNA]</scope>
    <source>
        <strain evidence="4 5">NBRC 15516</strain>
    </source>
</reference>
<dbReference type="EMBL" id="BJNZ01000001">
    <property type="protein sequence ID" value="GED08195.1"/>
    <property type="molecule type" value="Genomic_DNA"/>
</dbReference>
<dbReference type="SUPFAM" id="SSF100950">
    <property type="entry name" value="NagB/RpiA/CoA transferase-like"/>
    <property type="match status" value="1"/>
</dbReference>
<dbReference type="SMART" id="SM00420">
    <property type="entry name" value="HTH_DEOR"/>
    <property type="match status" value="1"/>
</dbReference>
<dbReference type="Gene3D" id="3.40.50.1360">
    <property type="match status" value="1"/>
</dbReference>
<evidence type="ECO:0000256" key="1">
    <source>
        <dbReference type="ARBA" id="ARBA00023015"/>
    </source>
</evidence>
<proteinExistence type="predicted"/>
<dbReference type="PROSITE" id="PS51000">
    <property type="entry name" value="HTH_DEOR_2"/>
    <property type="match status" value="1"/>
</dbReference>
<evidence type="ECO:0000313" key="4">
    <source>
        <dbReference type="EMBL" id="GED08195.1"/>
    </source>
</evidence>
<dbReference type="InterPro" id="IPR037171">
    <property type="entry name" value="NagB/RpiA_transferase-like"/>
</dbReference>
<dbReference type="InterPro" id="IPR036388">
    <property type="entry name" value="WH-like_DNA-bd_sf"/>
</dbReference>
<accession>A0A4Y4DXC4</accession>
<name>A0A4Y4DXC4_CELCE</name>
<organism evidence="4 5">
    <name type="scientific">Cellulosimicrobium cellulans</name>
    <name type="common">Arthrobacter luteus</name>
    <dbReference type="NCBI Taxonomy" id="1710"/>
    <lineage>
        <taxon>Bacteria</taxon>
        <taxon>Bacillati</taxon>
        <taxon>Actinomycetota</taxon>
        <taxon>Actinomycetes</taxon>
        <taxon>Micrococcales</taxon>
        <taxon>Promicromonosporaceae</taxon>
        <taxon>Cellulosimicrobium</taxon>
    </lineage>
</organism>
<dbReference type="Pfam" id="PF00455">
    <property type="entry name" value="DeoRC"/>
    <property type="match status" value="1"/>
</dbReference>
<dbReference type="InterPro" id="IPR001034">
    <property type="entry name" value="DeoR_HTH"/>
</dbReference>
<dbReference type="SMART" id="SM01134">
    <property type="entry name" value="DeoRC"/>
    <property type="match status" value="1"/>
</dbReference>
<dbReference type="RefSeq" id="WP_141387306.1">
    <property type="nucleotide sequence ID" value="NZ_BJNZ01000001.1"/>
</dbReference>
<dbReference type="InterPro" id="IPR036390">
    <property type="entry name" value="WH_DNA-bd_sf"/>
</dbReference>
<dbReference type="InterPro" id="IPR014036">
    <property type="entry name" value="DeoR-like_C"/>
</dbReference>
<dbReference type="GO" id="GO:0003700">
    <property type="term" value="F:DNA-binding transcription factor activity"/>
    <property type="evidence" value="ECO:0007669"/>
    <property type="project" value="InterPro"/>
</dbReference>
<comment type="caution">
    <text evidence="4">The sequence shown here is derived from an EMBL/GenBank/DDBJ whole genome shotgun (WGS) entry which is preliminary data.</text>
</comment>
<dbReference type="SUPFAM" id="SSF46785">
    <property type="entry name" value="Winged helix' DNA-binding domain"/>
    <property type="match status" value="1"/>
</dbReference>